<dbReference type="InterPro" id="IPR028979">
    <property type="entry name" value="Ser_kin/Pase_Hpr-like_N_sf"/>
</dbReference>
<reference evidence="3" key="1">
    <citation type="journal article" date="2021" name="PeerJ">
        <title>Extensive microbial diversity within the chicken gut microbiome revealed by metagenomics and culture.</title>
        <authorList>
            <person name="Gilroy R."/>
            <person name="Ravi A."/>
            <person name="Getino M."/>
            <person name="Pursley I."/>
            <person name="Horton D.L."/>
            <person name="Alikhan N.F."/>
            <person name="Baker D."/>
            <person name="Gharbi K."/>
            <person name="Hall N."/>
            <person name="Watson M."/>
            <person name="Adriaenssens E.M."/>
            <person name="Foster-Nyarko E."/>
            <person name="Jarju S."/>
            <person name="Secka A."/>
            <person name="Antonio M."/>
            <person name="Oren A."/>
            <person name="Chaudhuri R.R."/>
            <person name="La Ragione R."/>
            <person name="Hildebrand F."/>
            <person name="Pallen M.J."/>
        </authorList>
    </citation>
    <scope>NUCLEOTIDE SEQUENCE</scope>
    <source>
        <strain evidence="3">Gambia16-930</strain>
    </source>
</reference>
<evidence type="ECO:0000313" key="4">
    <source>
        <dbReference type="Proteomes" id="UP000824267"/>
    </source>
</evidence>
<dbReference type="Pfam" id="PF07085">
    <property type="entry name" value="DRTGG"/>
    <property type="match status" value="1"/>
</dbReference>
<feature type="domain" description="DRTGG" evidence="2">
    <location>
        <begin position="5"/>
        <end position="107"/>
    </location>
</feature>
<comment type="caution">
    <text evidence="3">The sequence shown here is derived from an EMBL/GenBank/DDBJ whole genome shotgun (WGS) entry which is preliminary data.</text>
</comment>
<accession>A0A9D1RHR3</accession>
<sequence>MKIGEIAALLDATCILGEDRKDEEVSYGFASDLMSDVLTLTQEGILLITGLCNIQTIRTAEMANIQFILFARNKQITKDMLALAEQEDMVLLQTRYSLFKTSGILYQAGLKSVY</sequence>
<dbReference type="Proteomes" id="UP000824267">
    <property type="component" value="Unassembled WGS sequence"/>
</dbReference>
<reference evidence="3" key="2">
    <citation type="submission" date="2021-04" db="EMBL/GenBank/DDBJ databases">
        <authorList>
            <person name="Gilroy R."/>
        </authorList>
    </citation>
    <scope>NUCLEOTIDE SEQUENCE</scope>
    <source>
        <strain evidence="3">Gambia16-930</strain>
    </source>
</reference>
<comment type="subunit">
    <text evidence="1">Homohexamer.</text>
</comment>
<protein>
    <recommendedName>
        <fullName evidence="2">DRTGG domain-containing protein</fullName>
    </recommendedName>
</protein>
<dbReference type="SUPFAM" id="SSF75138">
    <property type="entry name" value="HprK N-terminal domain-like"/>
    <property type="match status" value="1"/>
</dbReference>
<dbReference type="InterPro" id="IPR010766">
    <property type="entry name" value="DRTGG"/>
</dbReference>
<gene>
    <name evidence="3" type="ORF">IAC47_01150</name>
</gene>
<dbReference type="Gene3D" id="3.40.1390.20">
    <property type="entry name" value="HprK N-terminal domain-like"/>
    <property type="match status" value="1"/>
</dbReference>
<evidence type="ECO:0000259" key="2">
    <source>
        <dbReference type="Pfam" id="PF07085"/>
    </source>
</evidence>
<dbReference type="EMBL" id="DXGG01000041">
    <property type="protein sequence ID" value="HIW86872.1"/>
    <property type="molecule type" value="Genomic_DNA"/>
</dbReference>
<evidence type="ECO:0000256" key="1">
    <source>
        <dbReference type="ARBA" id="ARBA00011643"/>
    </source>
</evidence>
<dbReference type="AlphaFoldDB" id="A0A9D1RHR3"/>
<organism evidence="3 4">
    <name type="scientific">Candidatus Onthomorpha intestinigallinarum</name>
    <dbReference type="NCBI Taxonomy" id="2840880"/>
    <lineage>
        <taxon>Bacteria</taxon>
        <taxon>Pseudomonadati</taxon>
        <taxon>Bacteroidota</taxon>
        <taxon>Bacteroidia</taxon>
        <taxon>Bacteroidales</taxon>
        <taxon>Candidatus Onthomorpha</taxon>
    </lineage>
</organism>
<proteinExistence type="predicted"/>
<name>A0A9D1RHR3_9BACT</name>
<evidence type="ECO:0000313" key="3">
    <source>
        <dbReference type="EMBL" id="HIW86872.1"/>
    </source>
</evidence>